<dbReference type="OrthoDB" id="421951at2759"/>
<dbReference type="GO" id="GO:0008970">
    <property type="term" value="F:phospholipase A1 activity"/>
    <property type="evidence" value="ECO:0007669"/>
    <property type="project" value="TreeGrafter"/>
</dbReference>
<gene>
    <name evidence="7" type="ORF">BV898_10275</name>
</gene>
<organism evidence="7 8">
    <name type="scientific">Hypsibius exemplaris</name>
    <name type="common">Freshwater tardigrade</name>
    <dbReference type="NCBI Taxonomy" id="2072580"/>
    <lineage>
        <taxon>Eukaryota</taxon>
        <taxon>Metazoa</taxon>
        <taxon>Ecdysozoa</taxon>
        <taxon>Tardigrada</taxon>
        <taxon>Eutardigrada</taxon>
        <taxon>Parachela</taxon>
        <taxon>Hypsibioidea</taxon>
        <taxon>Hypsibiidae</taxon>
        <taxon>Hypsibius</taxon>
    </lineage>
</organism>
<keyword evidence="4" id="KW-0443">Lipid metabolism</keyword>
<dbReference type="PANTHER" id="PTHR13943">
    <property type="entry name" value="HRAS-LIKE SUPPRESSOR - RELATED"/>
    <property type="match status" value="1"/>
</dbReference>
<accession>A0A1W0WK31</accession>
<reference evidence="8" key="1">
    <citation type="submission" date="2017-01" db="EMBL/GenBank/DDBJ databases">
        <title>Comparative genomics of anhydrobiosis in the tardigrade Hypsibius dujardini.</title>
        <authorList>
            <person name="Yoshida Y."/>
            <person name="Koutsovoulos G."/>
            <person name="Laetsch D."/>
            <person name="Stevens L."/>
            <person name="Kumar S."/>
            <person name="Horikawa D."/>
            <person name="Ishino K."/>
            <person name="Komine S."/>
            <person name="Tomita M."/>
            <person name="Blaxter M."/>
            <person name="Arakawa K."/>
        </authorList>
    </citation>
    <scope>NUCLEOTIDE SEQUENCE [LARGE SCALE GENOMIC DNA]</scope>
    <source>
        <strain evidence="8">Z151</strain>
    </source>
</reference>
<feature type="compositionally biased region" description="Low complexity" evidence="5">
    <location>
        <begin position="58"/>
        <end position="69"/>
    </location>
</feature>
<keyword evidence="2" id="KW-0808">Transferase</keyword>
<evidence type="ECO:0000256" key="4">
    <source>
        <dbReference type="ARBA" id="ARBA00023098"/>
    </source>
</evidence>
<feature type="compositionally biased region" description="Polar residues" evidence="5">
    <location>
        <begin position="70"/>
        <end position="80"/>
    </location>
</feature>
<dbReference type="InterPro" id="IPR051496">
    <property type="entry name" value="H-rev107_PLA/AT"/>
</dbReference>
<dbReference type="GO" id="GO:0004623">
    <property type="term" value="F:phospholipase A2 activity"/>
    <property type="evidence" value="ECO:0007669"/>
    <property type="project" value="TreeGrafter"/>
</dbReference>
<comment type="similarity">
    <text evidence="1">Belongs to the H-rev107 family.</text>
</comment>
<feature type="compositionally biased region" description="Polar residues" evidence="5">
    <location>
        <begin position="21"/>
        <end position="33"/>
    </location>
</feature>
<protein>
    <recommendedName>
        <fullName evidence="6">LRAT domain-containing protein</fullName>
    </recommendedName>
</protein>
<comment type="caution">
    <text evidence="7">The sequence shown here is derived from an EMBL/GenBank/DDBJ whole genome shotgun (WGS) entry which is preliminary data.</text>
</comment>
<sequence>MGASNSVPKDSPAEDLASAISDKSSPETPSPTRDTPKDLTGSGHGDEKSESSTVTLISGAPSGSEASSPRGQASVTPSSSADDEGDALQLAEIRADSAVSQQFVDEITGVESTSEESQAEPQIVSPNEVGGNLLSGAVACNVPSNPNLTHWLSAEDWDERKHWFHQGDLVEFTRPVTLYGRVSYSHWGIYMGNGLVAHVTMRDLHNGSGSLFRMFTTAIAFAPSAARHPSVVTATTLATMYITLGDMVLRASPPIEEVGEPNQYYCRVDPIAAVACGQQFRVNNLVHRAKDHVVRKWEEIFQLVHSRVNQVHRYCMRTNNCEHVATMFRYRPKDKVPRQVKRAKLSDE</sequence>
<evidence type="ECO:0000256" key="1">
    <source>
        <dbReference type="ARBA" id="ARBA00007824"/>
    </source>
</evidence>
<feature type="region of interest" description="Disordered" evidence="5">
    <location>
        <begin position="1"/>
        <end position="85"/>
    </location>
</feature>
<dbReference type="InterPro" id="IPR007053">
    <property type="entry name" value="LRAT_dom"/>
</dbReference>
<dbReference type="Pfam" id="PF04970">
    <property type="entry name" value="LRAT"/>
    <property type="match status" value="1"/>
</dbReference>
<dbReference type="GO" id="GO:0005737">
    <property type="term" value="C:cytoplasm"/>
    <property type="evidence" value="ECO:0007669"/>
    <property type="project" value="TreeGrafter"/>
</dbReference>
<dbReference type="GO" id="GO:0016410">
    <property type="term" value="F:N-acyltransferase activity"/>
    <property type="evidence" value="ECO:0007669"/>
    <property type="project" value="TreeGrafter"/>
</dbReference>
<evidence type="ECO:0000256" key="5">
    <source>
        <dbReference type="SAM" id="MobiDB-lite"/>
    </source>
</evidence>
<proteinExistence type="inferred from homology"/>
<name>A0A1W0WK31_HYPEX</name>
<dbReference type="EMBL" id="MTYJ01000087">
    <property type="protein sequence ID" value="OQV15554.1"/>
    <property type="molecule type" value="Genomic_DNA"/>
</dbReference>
<evidence type="ECO:0000313" key="7">
    <source>
        <dbReference type="EMBL" id="OQV15554.1"/>
    </source>
</evidence>
<dbReference type="PANTHER" id="PTHR13943:SF79">
    <property type="entry name" value="HYPOTHETICAL LOC794087"/>
    <property type="match status" value="1"/>
</dbReference>
<evidence type="ECO:0000256" key="2">
    <source>
        <dbReference type="ARBA" id="ARBA00022679"/>
    </source>
</evidence>
<keyword evidence="8" id="KW-1185">Reference proteome</keyword>
<dbReference type="AlphaFoldDB" id="A0A1W0WK31"/>
<dbReference type="GO" id="GO:0070292">
    <property type="term" value="P:N-acylphosphatidylethanolamine metabolic process"/>
    <property type="evidence" value="ECO:0007669"/>
    <property type="project" value="TreeGrafter"/>
</dbReference>
<dbReference type="Gene3D" id="3.90.1720.10">
    <property type="entry name" value="endopeptidase domain like (from Nostoc punctiforme)"/>
    <property type="match status" value="1"/>
</dbReference>
<feature type="domain" description="LRAT" evidence="6">
    <location>
        <begin position="164"/>
        <end position="330"/>
    </location>
</feature>
<dbReference type="Proteomes" id="UP000192578">
    <property type="component" value="Unassembled WGS sequence"/>
</dbReference>
<evidence type="ECO:0000313" key="8">
    <source>
        <dbReference type="Proteomes" id="UP000192578"/>
    </source>
</evidence>
<evidence type="ECO:0000259" key="6">
    <source>
        <dbReference type="Pfam" id="PF04970"/>
    </source>
</evidence>
<evidence type="ECO:0000256" key="3">
    <source>
        <dbReference type="ARBA" id="ARBA00022801"/>
    </source>
</evidence>
<keyword evidence="3" id="KW-0378">Hydrolase</keyword>